<proteinExistence type="inferred from homology"/>
<comment type="function">
    <text evidence="7">DNA-dependent RNA polymerase catalyzes the transcription of DNA into RNA using the four ribonucleoside triphosphates as substrates.</text>
</comment>
<dbReference type="InterPro" id="IPR007120">
    <property type="entry name" value="DNA-dir_RNAP_su2_dom"/>
</dbReference>
<gene>
    <name evidence="11" type="primary">rpoB</name>
    <name evidence="11" type="ORF">magtdc_199</name>
</gene>
<dbReference type="EC" id="2.7.7.6" evidence="7"/>
<dbReference type="InterPro" id="IPR007641">
    <property type="entry name" value="RNA_pol_Rpb2_7"/>
</dbReference>
<dbReference type="EMBL" id="NXGO01000031">
    <property type="protein sequence ID" value="PIM95827.1"/>
    <property type="molecule type" value="Genomic_DNA"/>
</dbReference>
<keyword evidence="2 7" id="KW-0808">Transferase</keyword>
<name>A0ABX4MGS4_9HYPH</name>
<dbReference type="InterPro" id="IPR007645">
    <property type="entry name" value="RNA_pol_Rpb2_3"/>
</dbReference>
<evidence type="ECO:0000256" key="5">
    <source>
        <dbReference type="ARBA" id="ARBA00048552"/>
    </source>
</evidence>
<dbReference type="InterPro" id="IPR015712">
    <property type="entry name" value="DNA-dir_RNA_pol_su2"/>
</dbReference>
<keyword evidence="4 7" id="KW-0804">Transcription</keyword>
<organism evidence="11 12">
    <name type="scientific">Candidatus Hodgkinia cicadicola</name>
    <dbReference type="NCBI Taxonomy" id="573658"/>
    <lineage>
        <taxon>Bacteria</taxon>
        <taxon>Pseudomonadati</taxon>
        <taxon>Pseudomonadota</taxon>
        <taxon>Alphaproteobacteria</taxon>
        <taxon>Hyphomicrobiales</taxon>
        <taxon>Candidatus Hodgkinia</taxon>
    </lineage>
</organism>
<evidence type="ECO:0000313" key="11">
    <source>
        <dbReference type="EMBL" id="PIM95827.1"/>
    </source>
</evidence>
<feature type="domain" description="DNA-directed RNA polymerase subunit 2 hybrid-binding" evidence="8">
    <location>
        <begin position="374"/>
        <end position="964"/>
    </location>
</feature>
<dbReference type="InterPro" id="IPR037034">
    <property type="entry name" value="RNA_pol_Rpb2_2_sf"/>
</dbReference>
<dbReference type="InterPro" id="IPR042107">
    <property type="entry name" value="DNA-dir_RNA_pol_bsu_ext_1_sf"/>
</dbReference>
<reference evidence="11" key="1">
    <citation type="submission" date="2017-09" db="EMBL/GenBank/DDBJ databases">
        <authorList>
            <person name="Campbell M.A."/>
            <person name="Lukasik P."/>
            <person name="Simon C."/>
            <person name="McCutcheon J.P."/>
        </authorList>
    </citation>
    <scope>NUCLEOTIDE SEQUENCE [LARGE SCALE GENOMIC DNA]</scope>
    <source>
        <strain evidence="11">MAGTDC</strain>
    </source>
</reference>
<dbReference type="Pfam" id="PF04565">
    <property type="entry name" value="RNA_pol_Rpb2_3"/>
    <property type="match status" value="1"/>
</dbReference>
<comment type="caution">
    <text evidence="11">The sequence shown here is derived from an EMBL/GenBank/DDBJ whole genome shotgun (WGS) entry which is preliminary data.</text>
</comment>
<comment type="subunit">
    <text evidence="7">The RNAP catalytic core consists of 2 alpha, 1 beta, 1 beta' and 1 omega subunit. When a sigma factor is associated with the core the holoenzyme is formed, which can initiate transcription.</text>
</comment>
<dbReference type="InterPro" id="IPR007121">
    <property type="entry name" value="RNA_pol_bsu_CS"/>
</dbReference>
<dbReference type="Gene3D" id="2.30.150.10">
    <property type="entry name" value="DNA-directed RNA polymerase, beta subunit, external 1 domain"/>
    <property type="match status" value="1"/>
</dbReference>
<sequence length="1041" mass="118304">MNGTKQNHLGKVIGNETVIAYRNKDWYSLKITKDCVVNTKFGWRRRLRTTKCYQMPIMKGRFVSIIKFNKKWIVKLTKSNALTIGNPLKVVVHQMLTTWMLKSNRHLDSERLNSINLKNINMVDMTMAGRHLLNSFTKQNDWNFDMLTKRDLILIWNKCINTENKIDESSFNVRLIRGVGDIIIDWVVNALKNVLLSKIQILEPDVVIERITTLFNKTQGSIDRLFYQSELVQYLEQLNSLTKLAQKLRVTSLGLDNVAISNAETNLRYVQRWHLGRLCPIESPESQNIGLILSLALHTSFDVDGQLLTAFNNGDINNSHNKIIYLNHYNEMLYFETIASGSDEDLIEDGNYDSEQNNVVRLVTKAQVFSPVVNLIPFLNHNDPTRALMAANMLKQAIPLIHPQPPLIGTGLESSVMKATNDNITAKHTSVVVKVDGTKVTTYKPETMGYCSYFIPNTTGIGWNGCERFRSVVKVGQVIKQGDVVAECQSSSGGEISLGVNLLAAIMCWKGYNYEDSILLSEDVVRRGLLHSMHIVSLDVEVFKTTNGDEILTNKSNVDEAVGDNKLMDNGFVKVGSLVNEGDVLVGKLTPIARSKSTEANDLSHSMLTNETSVRYIDSSVRVPIGIRRAVVLEITKEGNKIDQVKLKQREWIETLGNINKKYWRRLMKLSEQGEVKVNASVVKTSINIMDFDTDDKHLLSDLMLLKRNFLLEVRRFIRLYKHKSNVRLTYTSRSKSRNKRVNLEVINRIKIKLLVRRSIEVGDKVCGRHGNKGVISRIVPKEDMPYLADGTTIDIVINPLSIPSRMNVGQILEIQLGLVSYGLGLEYKHLVDIYKRTNDKRLFMELIGKKFTEIDPNIEIQSLSFDDVLEMSQDLSNGVGFACPLADKSTIEFFDQFNKRVNNQDRFSQLQLYDGRVGLPFERKTTVGKLYVLKLDHLVDNKVHVRSVGPYSHILKQPVKGRNNRGGQRLGEMEVWALQSYGVAFMLKENCTAKCDDILSRKVIKQSILNNRPRLESTWGQSLVTTIREMFSLVVEVQCK</sequence>
<dbReference type="GO" id="GO:0003899">
    <property type="term" value="F:DNA-directed RNA polymerase activity"/>
    <property type="evidence" value="ECO:0007669"/>
    <property type="project" value="UniProtKB-EC"/>
</dbReference>
<evidence type="ECO:0000256" key="2">
    <source>
        <dbReference type="ARBA" id="ARBA00022679"/>
    </source>
</evidence>
<dbReference type="Gene3D" id="2.40.50.100">
    <property type="match status" value="1"/>
</dbReference>
<dbReference type="PANTHER" id="PTHR20856">
    <property type="entry name" value="DNA-DIRECTED RNA POLYMERASE I SUBUNIT 2"/>
    <property type="match status" value="1"/>
</dbReference>
<evidence type="ECO:0000259" key="9">
    <source>
        <dbReference type="Pfam" id="PF04560"/>
    </source>
</evidence>
<comment type="catalytic activity">
    <reaction evidence="5 7">
        <text>RNA(n) + a ribonucleoside 5'-triphosphate = RNA(n+1) + diphosphate</text>
        <dbReference type="Rhea" id="RHEA:21248"/>
        <dbReference type="Rhea" id="RHEA-COMP:14527"/>
        <dbReference type="Rhea" id="RHEA-COMP:17342"/>
        <dbReference type="ChEBI" id="CHEBI:33019"/>
        <dbReference type="ChEBI" id="CHEBI:61557"/>
        <dbReference type="ChEBI" id="CHEBI:140395"/>
        <dbReference type="EC" id="2.7.7.6"/>
    </reaction>
</comment>
<evidence type="ECO:0000256" key="7">
    <source>
        <dbReference type="RuleBase" id="RU363031"/>
    </source>
</evidence>
<dbReference type="GO" id="GO:0000428">
    <property type="term" value="C:DNA-directed RNA polymerase complex"/>
    <property type="evidence" value="ECO:0007669"/>
    <property type="project" value="UniProtKB-KW"/>
</dbReference>
<keyword evidence="12" id="KW-1185">Reference proteome</keyword>
<keyword evidence="3 7" id="KW-0548">Nucleotidyltransferase</keyword>
<dbReference type="Gene3D" id="3.90.1100.10">
    <property type="match status" value="1"/>
</dbReference>
<comment type="similarity">
    <text evidence="6">Belongs to the RNA polymerase beta chain family.</text>
</comment>
<dbReference type="Pfam" id="PF04560">
    <property type="entry name" value="RNA_pol_Rpb2_7"/>
    <property type="match status" value="1"/>
</dbReference>
<dbReference type="Proteomes" id="UP000230981">
    <property type="component" value="Unassembled WGS sequence"/>
</dbReference>
<evidence type="ECO:0000259" key="10">
    <source>
        <dbReference type="Pfam" id="PF04565"/>
    </source>
</evidence>
<dbReference type="Gene3D" id="2.40.270.10">
    <property type="entry name" value="DNA-directed RNA polymerase, subunit 2, domain 6"/>
    <property type="match status" value="2"/>
</dbReference>
<feature type="domain" description="RNA polymerase Rpb2" evidence="10">
    <location>
        <begin position="233"/>
        <end position="299"/>
    </location>
</feature>
<dbReference type="Gene3D" id="3.90.1110.10">
    <property type="entry name" value="RNA polymerase Rpb2, domain 2"/>
    <property type="match status" value="1"/>
</dbReference>
<evidence type="ECO:0000256" key="6">
    <source>
        <dbReference type="RuleBase" id="RU000434"/>
    </source>
</evidence>
<dbReference type="Pfam" id="PF00562">
    <property type="entry name" value="RNA_pol_Rpb2_6"/>
    <property type="match status" value="1"/>
</dbReference>
<evidence type="ECO:0000256" key="1">
    <source>
        <dbReference type="ARBA" id="ARBA00022478"/>
    </source>
</evidence>
<feature type="domain" description="RNA polymerase Rpb2" evidence="9">
    <location>
        <begin position="967"/>
        <end position="1040"/>
    </location>
</feature>
<accession>A0ABX4MGS4</accession>
<dbReference type="Gene3D" id="2.40.50.150">
    <property type="match status" value="1"/>
</dbReference>
<evidence type="ECO:0000313" key="12">
    <source>
        <dbReference type="Proteomes" id="UP000230981"/>
    </source>
</evidence>
<evidence type="ECO:0000256" key="4">
    <source>
        <dbReference type="ARBA" id="ARBA00023163"/>
    </source>
</evidence>
<dbReference type="SUPFAM" id="SSF64484">
    <property type="entry name" value="beta and beta-prime subunits of DNA dependent RNA-polymerase"/>
    <property type="match status" value="1"/>
</dbReference>
<evidence type="ECO:0000256" key="3">
    <source>
        <dbReference type="ARBA" id="ARBA00022695"/>
    </source>
</evidence>
<dbReference type="InterPro" id="IPR014724">
    <property type="entry name" value="RNA_pol_RPB2_OB-fold"/>
</dbReference>
<protein>
    <recommendedName>
        <fullName evidence="7">DNA-directed RNA polymerase subunit beta</fullName>
        <ecNumber evidence="7">2.7.7.6</ecNumber>
    </recommendedName>
</protein>
<dbReference type="InterPro" id="IPR037033">
    <property type="entry name" value="DNA-dir_RNAP_su2_hyb_sf"/>
</dbReference>
<keyword evidence="1 7" id="KW-0240">DNA-directed RNA polymerase</keyword>
<dbReference type="PROSITE" id="PS01166">
    <property type="entry name" value="RNA_POL_BETA"/>
    <property type="match status" value="1"/>
</dbReference>
<evidence type="ECO:0000259" key="8">
    <source>
        <dbReference type="Pfam" id="PF00562"/>
    </source>
</evidence>
<dbReference type="Gene3D" id="3.90.1800.10">
    <property type="entry name" value="RNA polymerase alpha subunit dimerisation domain"/>
    <property type="match status" value="1"/>
</dbReference>